<protein>
    <recommendedName>
        <fullName evidence="4">Glycosyltransferase 61 catalytic domain-containing protein</fullName>
    </recommendedName>
</protein>
<dbReference type="RefSeq" id="WP_146895298.1">
    <property type="nucleotide sequence ID" value="NZ_BJYS01000004.1"/>
</dbReference>
<keyword evidence="2" id="KW-0808">Transferase</keyword>
<keyword evidence="3" id="KW-0325">Glycoprotein</keyword>
<dbReference type="OrthoDB" id="1156086at2"/>
<evidence type="ECO:0000313" key="5">
    <source>
        <dbReference type="EMBL" id="GEO03216.1"/>
    </source>
</evidence>
<comment type="caution">
    <text evidence="5">The sequence shown here is derived from an EMBL/GenBank/DDBJ whole genome shotgun (WGS) entry which is preliminary data.</text>
</comment>
<organism evidence="5 6">
    <name type="scientific">Adhaeribacter aerolatus</name>
    <dbReference type="NCBI Taxonomy" id="670289"/>
    <lineage>
        <taxon>Bacteria</taxon>
        <taxon>Pseudomonadati</taxon>
        <taxon>Bacteroidota</taxon>
        <taxon>Cytophagia</taxon>
        <taxon>Cytophagales</taxon>
        <taxon>Hymenobacteraceae</taxon>
        <taxon>Adhaeribacter</taxon>
    </lineage>
</organism>
<dbReference type="Proteomes" id="UP000321532">
    <property type="component" value="Unassembled WGS sequence"/>
</dbReference>
<name>A0A512AU25_9BACT</name>
<dbReference type="GO" id="GO:0016757">
    <property type="term" value="F:glycosyltransferase activity"/>
    <property type="evidence" value="ECO:0007669"/>
    <property type="project" value="UniProtKB-KW"/>
</dbReference>
<dbReference type="InterPro" id="IPR007657">
    <property type="entry name" value="Glycosyltransferase_61"/>
</dbReference>
<sequence length="351" mass="41211">MPDKYNISFPESSIHINLPANCIPGEEEYYNMSLEGSIRSCSVLELDYVYANRELILWKNNEMLPEAFAWPWLKDKLYGTTKDKLKFQVKRFIRKNTVVNEPVLWCLDGYSTGGYFHWITDILPRLWMAKQYLPEIKFAIPDYFFQYWPFITEFFELLNVKEFLEVKSDKNYLLKKLILPTRAGNPFYIQPIPLTEGVNWLKSEALKKSSKRVGDRLYVSRAKARFRKILNEPDLEPILNKYGFQTIYFEDYSLADQISICQHAKVIMGLHGAGLTNLAFLSENSKVIEIRPSAVNHMYTCFFTLSPYFKVEYNYILCNYAPIPLPNEKRIDDHSVILDPEEFDCRLKSIT</sequence>
<keyword evidence="1" id="KW-0328">Glycosyltransferase</keyword>
<evidence type="ECO:0000256" key="2">
    <source>
        <dbReference type="ARBA" id="ARBA00022679"/>
    </source>
</evidence>
<accession>A0A512AU25</accession>
<keyword evidence="6" id="KW-1185">Reference proteome</keyword>
<dbReference type="InterPro" id="IPR049625">
    <property type="entry name" value="Glyco_transf_61_cat"/>
</dbReference>
<evidence type="ECO:0000256" key="3">
    <source>
        <dbReference type="ARBA" id="ARBA00023180"/>
    </source>
</evidence>
<proteinExistence type="predicted"/>
<evidence type="ECO:0000313" key="6">
    <source>
        <dbReference type="Proteomes" id="UP000321532"/>
    </source>
</evidence>
<evidence type="ECO:0000259" key="4">
    <source>
        <dbReference type="Pfam" id="PF04577"/>
    </source>
</evidence>
<dbReference type="AlphaFoldDB" id="A0A512AU25"/>
<dbReference type="EMBL" id="BJYS01000004">
    <property type="protein sequence ID" value="GEO03216.1"/>
    <property type="molecule type" value="Genomic_DNA"/>
</dbReference>
<dbReference type="Pfam" id="PF04577">
    <property type="entry name" value="Glyco_transf_61"/>
    <property type="match status" value="1"/>
</dbReference>
<feature type="domain" description="Glycosyltransferase 61 catalytic" evidence="4">
    <location>
        <begin position="115"/>
        <end position="288"/>
    </location>
</feature>
<reference evidence="5 6" key="1">
    <citation type="submission" date="2019-07" db="EMBL/GenBank/DDBJ databases">
        <title>Whole genome shotgun sequence of Adhaeribacter aerolatus NBRC 106133.</title>
        <authorList>
            <person name="Hosoyama A."/>
            <person name="Uohara A."/>
            <person name="Ohji S."/>
            <person name="Ichikawa N."/>
        </authorList>
    </citation>
    <scope>NUCLEOTIDE SEQUENCE [LARGE SCALE GENOMIC DNA]</scope>
    <source>
        <strain evidence="5 6">NBRC 106133</strain>
    </source>
</reference>
<dbReference type="PANTHER" id="PTHR20961">
    <property type="entry name" value="GLYCOSYLTRANSFERASE"/>
    <property type="match status" value="1"/>
</dbReference>
<gene>
    <name evidence="5" type="ORF">AAE02nite_08800</name>
</gene>
<evidence type="ECO:0000256" key="1">
    <source>
        <dbReference type="ARBA" id="ARBA00022676"/>
    </source>
</evidence>